<evidence type="ECO:0000256" key="2">
    <source>
        <dbReference type="ARBA" id="ARBA00006464"/>
    </source>
</evidence>
<evidence type="ECO:0000256" key="1">
    <source>
        <dbReference type="ARBA" id="ARBA00004236"/>
    </source>
</evidence>
<feature type="transmembrane region" description="Helical" evidence="9">
    <location>
        <begin position="41"/>
        <end position="64"/>
    </location>
</feature>
<evidence type="ECO:0000256" key="7">
    <source>
        <dbReference type="ARBA" id="ARBA00023136"/>
    </source>
</evidence>
<dbReference type="GO" id="GO:0005886">
    <property type="term" value="C:plasma membrane"/>
    <property type="evidence" value="ECO:0007669"/>
    <property type="project" value="UniProtKB-SubCell"/>
</dbReference>
<sequence>MTINFPNNVEEAELLSNSKPVTLQHREGSIYRDVVKPLFDAGFVLATALFVAPVILIMALLVSLDGNTPFYHQKRVGKNGRIFKMWKLRTMVPDADELLEKYLASNPEARAEWNASQKLKKDPRITRMGAILRKTSLDELPQVWNVLRGEMSLVGPRPMMCSQQELYPGSAYYKLRPGITGNWQVSDRNDSEFKSRAEYDAVYDRDVSFRLDLWIIACTVAVVMRGTGY</sequence>
<evidence type="ECO:0000256" key="4">
    <source>
        <dbReference type="ARBA" id="ARBA00022679"/>
    </source>
</evidence>
<accession>A0A238KUE5</accession>
<evidence type="ECO:0000259" key="10">
    <source>
        <dbReference type="Pfam" id="PF02397"/>
    </source>
</evidence>
<keyword evidence="4 11" id="KW-0808">Transferase</keyword>
<dbReference type="Pfam" id="PF02397">
    <property type="entry name" value="Bac_transf"/>
    <property type="match status" value="1"/>
</dbReference>
<dbReference type="PANTHER" id="PTHR30576:SF4">
    <property type="entry name" value="UNDECAPRENYL-PHOSPHATE GALACTOSE PHOSPHOTRANSFERASE"/>
    <property type="match status" value="1"/>
</dbReference>
<feature type="domain" description="Bacterial sugar transferase" evidence="10">
    <location>
        <begin position="36"/>
        <end position="224"/>
    </location>
</feature>
<dbReference type="Proteomes" id="UP000202922">
    <property type="component" value="Unassembled WGS sequence"/>
</dbReference>
<dbReference type="AlphaFoldDB" id="A0A238KUE5"/>
<keyword evidence="3" id="KW-1003">Cell membrane</keyword>
<evidence type="ECO:0000256" key="5">
    <source>
        <dbReference type="ARBA" id="ARBA00022692"/>
    </source>
</evidence>
<dbReference type="EC" id="2.7.8.36" evidence="11"/>
<keyword evidence="7 9" id="KW-0472">Membrane</keyword>
<evidence type="ECO:0000313" key="12">
    <source>
        <dbReference type="Proteomes" id="UP000202922"/>
    </source>
</evidence>
<dbReference type="GO" id="GO:0102334">
    <property type="term" value="F:N,N'-diacetylbacilliosaminyl-1-phosphate transferase activity"/>
    <property type="evidence" value="ECO:0007669"/>
    <property type="project" value="UniProtKB-EC"/>
</dbReference>
<protein>
    <submittedName>
        <fullName evidence="11">Undecaprenyl phosphate N,N'-diacetylbacillosamine 1-phosphate transferase</fullName>
        <ecNumber evidence="11">2.7.8.36</ecNumber>
    </submittedName>
</protein>
<reference evidence="12" key="1">
    <citation type="submission" date="2017-05" db="EMBL/GenBank/DDBJ databases">
        <authorList>
            <person name="Rodrigo-Torres L."/>
            <person name="Arahal R. D."/>
            <person name="Lucena T."/>
        </authorList>
    </citation>
    <scope>NUCLEOTIDE SEQUENCE [LARGE SCALE GENOMIC DNA]</scope>
    <source>
        <strain evidence="12">CECT 8621</strain>
    </source>
</reference>
<dbReference type="EMBL" id="FXYE01000002">
    <property type="protein sequence ID" value="SMX46453.1"/>
    <property type="molecule type" value="Genomic_DNA"/>
</dbReference>
<keyword evidence="5 9" id="KW-0812">Transmembrane</keyword>
<evidence type="ECO:0000256" key="8">
    <source>
        <dbReference type="ARBA" id="ARBA00023169"/>
    </source>
</evidence>
<evidence type="ECO:0000313" key="11">
    <source>
        <dbReference type="EMBL" id="SMX46453.1"/>
    </source>
</evidence>
<proteinExistence type="inferred from homology"/>
<comment type="similarity">
    <text evidence="2">Belongs to the bacterial sugar transferase family.</text>
</comment>
<name>A0A238KUE5_9RHOB</name>
<dbReference type="GO" id="GO:0000271">
    <property type="term" value="P:polysaccharide biosynthetic process"/>
    <property type="evidence" value="ECO:0007669"/>
    <property type="project" value="UniProtKB-KW"/>
</dbReference>
<keyword evidence="6 9" id="KW-1133">Transmembrane helix</keyword>
<dbReference type="RefSeq" id="WP_093968171.1">
    <property type="nucleotide sequence ID" value="NZ_FXYE01000002.1"/>
</dbReference>
<evidence type="ECO:0000256" key="9">
    <source>
        <dbReference type="SAM" id="Phobius"/>
    </source>
</evidence>
<evidence type="ECO:0000256" key="6">
    <source>
        <dbReference type="ARBA" id="ARBA00022989"/>
    </source>
</evidence>
<dbReference type="PANTHER" id="PTHR30576">
    <property type="entry name" value="COLANIC BIOSYNTHESIS UDP-GLUCOSE LIPID CARRIER TRANSFERASE"/>
    <property type="match status" value="1"/>
</dbReference>
<keyword evidence="12" id="KW-1185">Reference proteome</keyword>
<gene>
    <name evidence="11" type="primary">pglC_2</name>
    <name evidence="11" type="ORF">COL8621_03122</name>
</gene>
<dbReference type="InterPro" id="IPR003362">
    <property type="entry name" value="Bact_transf"/>
</dbReference>
<comment type="subcellular location">
    <subcellularLocation>
        <location evidence="1">Cell membrane</location>
    </subcellularLocation>
</comment>
<keyword evidence="8" id="KW-0270">Exopolysaccharide synthesis</keyword>
<dbReference type="OrthoDB" id="9808602at2"/>
<organism evidence="11 12">
    <name type="scientific">Actibacterium lipolyticum</name>
    <dbReference type="NCBI Taxonomy" id="1524263"/>
    <lineage>
        <taxon>Bacteria</taxon>
        <taxon>Pseudomonadati</taxon>
        <taxon>Pseudomonadota</taxon>
        <taxon>Alphaproteobacteria</taxon>
        <taxon>Rhodobacterales</taxon>
        <taxon>Roseobacteraceae</taxon>
        <taxon>Actibacterium</taxon>
    </lineage>
</organism>
<evidence type="ECO:0000256" key="3">
    <source>
        <dbReference type="ARBA" id="ARBA00022475"/>
    </source>
</evidence>